<proteinExistence type="predicted"/>
<protein>
    <submittedName>
        <fullName evidence="2">DinB family protein</fullName>
    </submittedName>
</protein>
<dbReference type="InterPro" id="IPR024775">
    <property type="entry name" value="DinB-like"/>
</dbReference>
<dbReference type="Gene3D" id="1.20.120.450">
    <property type="entry name" value="dinb family like domain"/>
    <property type="match status" value="1"/>
</dbReference>
<gene>
    <name evidence="2" type="ORF">P9B03_01200</name>
</gene>
<name>A0AAW9NQN0_9BACL</name>
<dbReference type="Pfam" id="PF12867">
    <property type="entry name" value="DinB_2"/>
    <property type="match status" value="1"/>
</dbReference>
<keyword evidence="3" id="KW-1185">Reference proteome</keyword>
<organism evidence="2 3">
    <name type="scientific">Metasolibacillus meyeri</name>
    <dbReference type="NCBI Taxonomy" id="1071052"/>
    <lineage>
        <taxon>Bacteria</taxon>
        <taxon>Bacillati</taxon>
        <taxon>Bacillota</taxon>
        <taxon>Bacilli</taxon>
        <taxon>Bacillales</taxon>
        <taxon>Caryophanaceae</taxon>
        <taxon>Metasolibacillus</taxon>
    </lineage>
</organism>
<feature type="domain" description="DinB-like" evidence="1">
    <location>
        <begin position="16"/>
        <end position="146"/>
    </location>
</feature>
<dbReference type="SUPFAM" id="SSF109854">
    <property type="entry name" value="DinB/YfiT-like putative metalloenzymes"/>
    <property type="match status" value="1"/>
</dbReference>
<dbReference type="RefSeq" id="WP_326121307.1">
    <property type="nucleotide sequence ID" value="NZ_JARSFG010000003.1"/>
</dbReference>
<dbReference type="InterPro" id="IPR034660">
    <property type="entry name" value="DinB/YfiT-like"/>
</dbReference>
<comment type="caution">
    <text evidence="2">The sequence shown here is derived from an EMBL/GenBank/DDBJ whole genome shotgun (WGS) entry which is preliminary data.</text>
</comment>
<evidence type="ECO:0000313" key="2">
    <source>
        <dbReference type="EMBL" id="MEC1177086.1"/>
    </source>
</evidence>
<evidence type="ECO:0000313" key="3">
    <source>
        <dbReference type="Proteomes" id="UP001344888"/>
    </source>
</evidence>
<evidence type="ECO:0000259" key="1">
    <source>
        <dbReference type="Pfam" id="PF12867"/>
    </source>
</evidence>
<dbReference type="AlphaFoldDB" id="A0AAW9NQN0"/>
<sequence length="152" mass="17448">MDKTKVIEHHLDFIEFARVLRAFDEELLRKPITEGKWSIVEIIGHLIAWDKFILRDRIPYFFSENTFPAGPDVAALNERAAASARGRAVAIVLAEFSDGRTQLVEILKGMPNELWVAEIQINQSKLTLCSYFQGLMEHDLHHLAQMKEMIKS</sequence>
<reference evidence="2 3" key="1">
    <citation type="submission" date="2023-03" db="EMBL/GenBank/DDBJ databases">
        <title>Bacillus Genome Sequencing.</title>
        <authorList>
            <person name="Dunlap C."/>
        </authorList>
    </citation>
    <scope>NUCLEOTIDE SEQUENCE [LARGE SCALE GENOMIC DNA]</scope>
    <source>
        <strain evidence="2 3">B-59205</strain>
    </source>
</reference>
<dbReference type="EMBL" id="JARSFG010000003">
    <property type="protein sequence ID" value="MEC1177086.1"/>
    <property type="molecule type" value="Genomic_DNA"/>
</dbReference>
<dbReference type="Proteomes" id="UP001344888">
    <property type="component" value="Unassembled WGS sequence"/>
</dbReference>
<accession>A0AAW9NQN0</accession>